<dbReference type="RefSeq" id="YP_009643437.1">
    <property type="nucleotide sequence ID" value="NC_042434.1"/>
</dbReference>
<dbReference type="Pfam" id="PF00420">
    <property type="entry name" value="Oxidored_q2"/>
    <property type="match status" value="1"/>
</dbReference>
<proteinExistence type="inferred from homology"/>
<feature type="transmembrane region" description="Helical" evidence="11">
    <location>
        <begin position="55"/>
        <end position="77"/>
    </location>
</feature>
<keyword evidence="6 11" id="KW-1133">Transmembrane helix</keyword>
<dbReference type="EMBL" id="KX345784">
    <property type="protein sequence ID" value="APO08867.1"/>
    <property type="molecule type" value="Genomic_DNA"/>
</dbReference>
<keyword evidence="4 11" id="KW-0812">Transmembrane</keyword>
<organism evidence="12">
    <name type="scientific">Melamphaus rubrocinctus</name>
    <dbReference type="NCBI Taxonomy" id="238647"/>
    <lineage>
        <taxon>Eukaryota</taxon>
        <taxon>Metazoa</taxon>
        <taxon>Ecdysozoa</taxon>
        <taxon>Arthropoda</taxon>
        <taxon>Hexapoda</taxon>
        <taxon>Insecta</taxon>
        <taxon>Pterygota</taxon>
        <taxon>Neoptera</taxon>
        <taxon>Paraneoptera</taxon>
        <taxon>Hemiptera</taxon>
        <taxon>Heteroptera</taxon>
        <taxon>Panheteroptera</taxon>
        <taxon>Pentatomomorpha</taxon>
        <taxon>Pyrrhocoroidea</taxon>
        <taxon>Pyrrhocoridae</taxon>
        <taxon>Melamphaus</taxon>
    </lineage>
</organism>
<evidence type="ECO:0000256" key="3">
    <source>
        <dbReference type="ARBA" id="ARBA00016612"/>
    </source>
</evidence>
<evidence type="ECO:0000256" key="8">
    <source>
        <dbReference type="ARBA" id="ARBA00023136"/>
    </source>
</evidence>
<reference evidence="12" key="2">
    <citation type="journal article" date="2019" name="Syst. Entomol.">
        <title>Higher-level phylogeny and evolutionary history of Pentatomomorpha (Hemiptera: Heteroptera) inferred from mitochondrial genome sequences.</title>
        <authorList>
            <person name="Liu Y."/>
            <person name="Li H."/>
            <person name="Song F."/>
            <person name="Zhao Y."/>
            <person name="Wilson J.-J."/>
            <person name="Cai W."/>
        </authorList>
    </citation>
    <scope>NUCLEOTIDE SEQUENCE</scope>
</reference>
<evidence type="ECO:0000256" key="7">
    <source>
        <dbReference type="ARBA" id="ARBA00023027"/>
    </source>
</evidence>
<evidence type="ECO:0000256" key="1">
    <source>
        <dbReference type="ARBA" id="ARBA00004141"/>
    </source>
</evidence>
<sequence>MFISLMLMFMGGLFGICMSRKHLLLTLFYLEYLILSLYFVLYFFLLWLGCEIYFVLIFLVFSVCEGALGLGVLVSMIRGHGNDLLGSLSILSW</sequence>
<comment type="catalytic activity">
    <reaction evidence="10">
        <text>a ubiquinone + NADH + 5 H(+)(in) = a ubiquinol + NAD(+) + 4 H(+)(out)</text>
        <dbReference type="Rhea" id="RHEA:29091"/>
        <dbReference type="Rhea" id="RHEA-COMP:9565"/>
        <dbReference type="Rhea" id="RHEA-COMP:9566"/>
        <dbReference type="ChEBI" id="CHEBI:15378"/>
        <dbReference type="ChEBI" id="CHEBI:16389"/>
        <dbReference type="ChEBI" id="CHEBI:17976"/>
        <dbReference type="ChEBI" id="CHEBI:57540"/>
        <dbReference type="ChEBI" id="CHEBI:57945"/>
        <dbReference type="EC" id="7.1.1.2"/>
    </reaction>
</comment>
<dbReference type="CTD" id="4539"/>
<dbReference type="GO" id="GO:0008137">
    <property type="term" value="F:NADH dehydrogenase (ubiquinone) activity"/>
    <property type="evidence" value="ECO:0007669"/>
    <property type="project" value="UniProtKB-EC"/>
</dbReference>
<evidence type="ECO:0000256" key="11">
    <source>
        <dbReference type="SAM" id="Phobius"/>
    </source>
</evidence>
<keyword evidence="8 11" id="KW-0472">Membrane</keyword>
<dbReference type="AlphaFoldDB" id="A0A4Y1JVT7"/>
<accession>A0A4Y1JVT7</accession>
<evidence type="ECO:0000256" key="10">
    <source>
        <dbReference type="ARBA" id="ARBA00049551"/>
    </source>
</evidence>
<keyword evidence="7" id="KW-0520">NAD</keyword>
<dbReference type="GeneID" id="41699055"/>
<keyword evidence="5" id="KW-1278">Translocase</keyword>
<gene>
    <name evidence="12" type="primary">ND4L</name>
</gene>
<comment type="subcellular location">
    <subcellularLocation>
        <location evidence="1">Membrane</location>
        <topology evidence="1">Multi-pass membrane protein</topology>
    </subcellularLocation>
</comment>
<keyword evidence="12" id="KW-0496">Mitochondrion</keyword>
<dbReference type="InterPro" id="IPR039428">
    <property type="entry name" value="NUOK/Mnh_C1-like"/>
</dbReference>
<evidence type="ECO:0000313" key="12">
    <source>
        <dbReference type="EMBL" id="APO08867.1"/>
    </source>
</evidence>
<dbReference type="GO" id="GO:0016020">
    <property type="term" value="C:membrane"/>
    <property type="evidence" value="ECO:0007669"/>
    <property type="project" value="UniProtKB-SubCell"/>
</dbReference>
<evidence type="ECO:0000256" key="5">
    <source>
        <dbReference type="ARBA" id="ARBA00022967"/>
    </source>
</evidence>
<evidence type="ECO:0000256" key="2">
    <source>
        <dbReference type="ARBA" id="ARBA00010519"/>
    </source>
</evidence>
<evidence type="ECO:0000256" key="4">
    <source>
        <dbReference type="ARBA" id="ARBA00022692"/>
    </source>
</evidence>
<protein>
    <recommendedName>
        <fullName evidence="3">NADH-ubiquinone oxidoreductase chain 4L</fullName>
    </recommendedName>
    <alternativeName>
        <fullName evidence="9">NADH dehydrogenase subunit 4L</fullName>
    </alternativeName>
</protein>
<name>A0A4Y1JVT7_9HEMI</name>
<evidence type="ECO:0000256" key="9">
    <source>
        <dbReference type="ARBA" id="ARBA00031586"/>
    </source>
</evidence>
<feature type="transmembrane region" description="Helical" evidence="11">
    <location>
        <begin position="29"/>
        <end position="48"/>
    </location>
</feature>
<dbReference type="Gene3D" id="1.10.287.3510">
    <property type="match status" value="1"/>
</dbReference>
<evidence type="ECO:0000256" key="6">
    <source>
        <dbReference type="ARBA" id="ARBA00022989"/>
    </source>
</evidence>
<geneLocation type="mitochondrion" evidence="12"/>
<comment type="similarity">
    <text evidence="2">Belongs to the complex I subunit 4L family.</text>
</comment>
<reference evidence="12" key="1">
    <citation type="submission" date="2016-05" db="EMBL/GenBank/DDBJ databases">
        <authorList>
            <person name="Yang C."/>
            <person name="Li H."/>
            <person name="Cai W.Z."/>
        </authorList>
    </citation>
    <scope>NUCLEOTIDE SEQUENCE</scope>
</reference>